<proteinExistence type="predicted"/>
<evidence type="ECO:0000313" key="2">
    <source>
        <dbReference type="Proteomes" id="UP000017548"/>
    </source>
</evidence>
<sequence length="33" mass="3670">MFETGERGLLGADFSWQEDKKIAARDGVRAAML</sequence>
<dbReference type="EMBL" id="AXZL01000063">
    <property type="protein sequence ID" value="ESE41500.1"/>
    <property type="molecule type" value="Genomic_DNA"/>
</dbReference>
<evidence type="ECO:0000313" key="1">
    <source>
        <dbReference type="EMBL" id="ESE41500.1"/>
    </source>
</evidence>
<dbReference type="Proteomes" id="UP000017548">
    <property type="component" value="Unassembled WGS sequence"/>
</dbReference>
<comment type="caution">
    <text evidence="1">The sequence shown here is derived from an EMBL/GenBank/DDBJ whole genome shotgun (WGS) entry which is preliminary data.</text>
</comment>
<reference evidence="1 2" key="1">
    <citation type="journal article" date="2013" name="Genome Announc.">
        <title>Draft Genome Sequence of Shewanella decolorationis S12, a Dye-Degrading Bacterium Isolated from a Wastewater Treatment Plant.</title>
        <authorList>
            <person name="Xu M."/>
            <person name="Fang Y."/>
            <person name="Liu J."/>
            <person name="Chen X."/>
            <person name="Sun G."/>
            <person name="Guo J."/>
            <person name="Hua Z."/>
            <person name="Tu Q."/>
            <person name="Wu L."/>
            <person name="Zhou J."/>
            <person name="Liu X."/>
        </authorList>
    </citation>
    <scope>NUCLEOTIDE SEQUENCE [LARGE SCALE GENOMIC DNA]</scope>
    <source>
        <strain evidence="1 2">S12</strain>
    </source>
</reference>
<organism evidence="1 2">
    <name type="scientific">Shewanella decolorationis S12</name>
    <dbReference type="NCBI Taxonomy" id="1353536"/>
    <lineage>
        <taxon>Bacteria</taxon>
        <taxon>Pseudomonadati</taxon>
        <taxon>Pseudomonadota</taxon>
        <taxon>Gammaproteobacteria</taxon>
        <taxon>Alteromonadales</taxon>
        <taxon>Shewanellaceae</taxon>
        <taxon>Shewanella</taxon>
    </lineage>
</organism>
<gene>
    <name evidence="1" type="ORF">SHD_1890</name>
</gene>
<protein>
    <submittedName>
        <fullName evidence="1">Uncharacterized protein</fullName>
    </submittedName>
</protein>
<accession>A0ABN0PMW6</accession>
<name>A0ABN0PMW6_9GAMM</name>
<keyword evidence="2" id="KW-1185">Reference proteome</keyword>